<comment type="caution">
    <text evidence="3">The sequence shown here is derived from an EMBL/GenBank/DDBJ whole genome shotgun (WGS) entry which is preliminary data.</text>
</comment>
<dbReference type="Pfam" id="PF13827">
    <property type="entry name" value="DUF4189"/>
    <property type="match status" value="1"/>
</dbReference>
<evidence type="ECO:0000256" key="1">
    <source>
        <dbReference type="SAM" id="SignalP"/>
    </source>
</evidence>
<proteinExistence type="predicted"/>
<gene>
    <name evidence="3" type="ORF">DI533_01375</name>
</gene>
<evidence type="ECO:0000313" key="3">
    <source>
        <dbReference type="EMBL" id="PZQ99364.1"/>
    </source>
</evidence>
<feature type="chain" id="PRO_5016045363" evidence="1">
    <location>
        <begin position="21"/>
        <end position="191"/>
    </location>
</feature>
<sequence>MVRSILGAVLAAGFAQAASAQVLTGEQLAPMLFAPTGAEVEIIEKPYLAADQAAILKQVGAMQPYYGAIAISPDEGIMVEATVAGANHNSTEAAEAFALQACDAKRKGKTPCAVVALIRPAGWAARPYQLSSGATEAFAEYMKIRRDKAFAISASTGLWGMGKGRDAAAKAIAECATKPPQPTDCALLVQD</sequence>
<dbReference type="Proteomes" id="UP000248975">
    <property type="component" value="Unassembled WGS sequence"/>
</dbReference>
<dbReference type="InterPro" id="IPR025240">
    <property type="entry name" value="DUF4189"/>
</dbReference>
<dbReference type="AlphaFoldDB" id="A0A2W5SHW4"/>
<feature type="domain" description="DUF4189" evidence="2">
    <location>
        <begin position="66"/>
        <end position="177"/>
    </location>
</feature>
<evidence type="ECO:0000259" key="2">
    <source>
        <dbReference type="Pfam" id="PF13827"/>
    </source>
</evidence>
<dbReference type="EMBL" id="QFQS01000001">
    <property type="protein sequence ID" value="PZQ99364.1"/>
    <property type="molecule type" value="Genomic_DNA"/>
</dbReference>
<name>A0A2W5SHW4_CERSP</name>
<evidence type="ECO:0000313" key="4">
    <source>
        <dbReference type="Proteomes" id="UP000248975"/>
    </source>
</evidence>
<feature type="signal peptide" evidence="1">
    <location>
        <begin position="1"/>
        <end position="20"/>
    </location>
</feature>
<reference evidence="3 4" key="1">
    <citation type="submission" date="2017-08" db="EMBL/GenBank/DDBJ databases">
        <title>Infants hospitalized years apart are colonized by the same room-sourced microbial strains.</title>
        <authorList>
            <person name="Brooks B."/>
            <person name="Olm M.R."/>
            <person name="Firek B.A."/>
            <person name="Baker R."/>
            <person name="Thomas B.C."/>
            <person name="Morowitz M.J."/>
            <person name="Banfield J.F."/>
        </authorList>
    </citation>
    <scope>NUCLEOTIDE SEQUENCE [LARGE SCALE GENOMIC DNA]</scope>
    <source>
        <strain evidence="3">S2_003_000_R2_11</strain>
    </source>
</reference>
<accession>A0A2W5SHW4</accession>
<protein>
    <submittedName>
        <fullName evidence="3">5-aminolevulic acid synthase</fullName>
    </submittedName>
</protein>
<organism evidence="3 4">
    <name type="scientific">Cereibacter sphaeroides</name>
    <name type="common">Rhodobacter sphaeroides</name>
    <dbReference type="NCBI Taxonomy" id="1063"/>
    <lineage>
        <taxon>Bacteria</taxon>
        <taxon>Pseudomonadati</taxon>
        <taxon>Pseudomonadota</taxon>
        <taxon>Alphaproteobacteria</taxon>
        <taxon>Rhodobacterales</taxon>
        <taxon>Paracoccaceae</taxon>
        <taxon>Cereibacter</taxon>
    </lineage>
</organism>
<keyword evidence="1" id="KW-0732">Signal</keyword>